<evidence type="ECO:0000313" key="2">
    <source>
        <dbReference type="WBParaSite" id="nRc.2.0.1.t28244-RA"/>
    </source>
</evidence>
<name>A0A915JPR0_ROMCU</name>
<accession>A0A915JPR0</accession>
<dbReference type="Proteomes" id="UP000887565">
    <property type="component" value="Unplaced"/>
</dbReference>
<keyword evidence="1" id="KW-1185">Reference proteome</keyword>
<organism evidence="1 2">
    <name type="scientific">Romanomermis culicivorax</name>
    <name type="common">Nematode worm</name>
    <dbReference type="NCBI Taxonomy" id="13658"/>
    <lineage>
        <taxon>Eukaryota</taxon>
        <taxon>Metazoa</taxon>
        <taxon>Ecdysozoa</taxon>
        <taxon>Nematoda</taxon>
        <taxon>Enoplea</taxon>
        <taxon>Dorylaimia</taxon>
        <taxon>Mermithida</taxon>
        <taxon>Mermithoidea</taxon>
        <taxon>Mermithidae</taxon>
        <taxon>Romanomermis</taxon>
    </lineage>
</organism>
<proteinExistence type="predicted"/>
<sequence>MYYRIKKYNKNNDDELTGKVRGYQSSEAESQRIIGDDIMNWIPTNKTGAGAANTKFSLYMCAQLMKGMVVIYAKQQEFLLHNL</sequence>
<protein>
    <submittedName>
        <fullName evidence="2">Rad21/Rec8-like protein N-terminal domain-containing protein</fullName>
    </submittedName>
</protein>
<reference evidence="2" key="1">
    <citation type="submission" date="2022-11" db="UniProtKB">
        <authorList>
            <consortium name="WormBaseParasite"/>
        </authorList>
    </citation>
    <scope>IDENTIFICATION</scope>
</reference>
<dbReference type="AlphaFoldDB" id="A0A915JPR0"/>
<dbReference type="WBParaSite" id="nRc.2.0.1.t28244-RA">
    <property type="protein sequence ID" value="nRc.2.0.1.t28244-RA"/>
    <property type="gene ID" value="nRc.2.0.1.g28244"/>
</dbReference>
<evidence type="ECO:0000313" key="1">
    <source>
        <dbReference type="Proteomes" id="UP000887565"/>
    </source>
</evidence>